<feature type="chain" id="PRO_5038387989" description="Lipoprotein" evidence="1">
    <location>
        <begin position="20"/>
        <end position="129"/>
    </location>
</feature>
<feature type="signal peptide" evidence="1">
    <location>
        <begin position="1"/>
        <end position="19"/>
    </location>
</feature>
<dbReference type="AlphaFoldDB" id="E3CMU2"/>
<dbReference type="PROSITE" id="PS51257">
    <property type="entry name" value="PROKAR_LIPOPROTEIN"/>
    <property type="match status" value="1"/>
</dbReference>
<comment type="caution">
    <text evidence="2">The sequence shown here is derived from an EMBL/GenBank/DDBJ whole genome shotgun (WGS) entry which is preliminary data.</text>
</comment>
<gene>
    <name evidence="2" type="ORF">HMPREF9192_1914</name>
</gene>
<accession>E3CMU2</accession>
<dbReference type="Proteomes" id="UP000004896">
    <property type="component" value="Unassembled WGS sequence"/>
</dbReference>
<sequence>MKKAIILLLTLLTTTILVACGTSSNNTKLSGVYSYTGKTFSDENHDGQLKLYYELDVNDTKSIYRIVAQDKDGETVQHVYGERVTIDSKKQVIKDFKGHEFKYTVSGDSVTVPDLAGNAVNGDTVTLTK</sequence>
<organism evidence="2 3">
    <name type="scientific">Streptococcus vestibularis F0396</name>
    <dbReference type="NCBI Taxonomy" id="904306"/>
    <lineage>
        <taxon>Bacteria</taxon>
        <taxon>Bacillati</taxon>
        <taxon>Bacillota</taxon>
        <taxon>Bacilli</taxon>
        <taxon>Lactobacillales</taxon>
        <taxon>Streptococcaceae</taxon>
        <taxon>Streptococcus</taxon>
    </lineage>
</organism>
<name>E3CMU2_STRVE</name>
<evidence type="ECO:0000313" key="2">
    <source>
        <dbReference type="EMBL" id="EFQ60192.1"/>
    </source>
</evidence>
<evidence type="ECO:0000256" key="1">
    <source>
        <dbReference type="SAM" id="SignalP"/>
    </source>
</evidence>
<evidence type="ECO:0008006" key="4">
    <source>
        <dbReference type="Google" id="ProtNLM"/>
    </source>
</evidence>
<reference evidence="2 3" key="1">
    <citation type="submission" date="2010-10" db="EMBL/GenBank/DDBJ databases">
        <authorList>
            <person name="Durkin A.S."/>
            <person name="Madupu R."/>
            <person name="Torralba M."/>
            <person name="Gillis M."/>
            <person name="Methe B."/>
            <person name="Sutton G."/>
            <person name="Nelson K.E."/>
        </authorList>
    </citation>
    <scope>NUCLEOTIDE SEQUENCE [LARGE SCALE GENOMIC DNA]</scope>
    <source>
        <strain evidence="2 3">F0396</strain>
    </source>
</reference>
<proteinExistence type="predicted"/>
<protein>
    <recommendedName>
        <fullName evidence="4">Lipoprotein</fullName>
    </recommendedName>
</protein>
<evidence type="ECO:0000313" key="3">
    <source>
        <dbReference type="Proteomes" id="UP000004896"/>
    </source>
</evidence>
<dbReference type="EMBL" id="AEKO01000002">
    <property type="protein sequence ID" value="EFQ60192.1"/>
    <property type="molecule type" value="Genomic_DNA"/>
</dbReference>
<keyword evidence="1" id="KW-0732">Signal</keyword>